<evidence type="ECO:0000313" key="7">
    <source>
        <dbReference type="EMBL" id="UEX90466.1"/>
    </source>
</evidence>
<evidence type="ECO:0000256" key="1">
    <source>
        <dbReference type="ARBA" id="ARBA00004196"/>
    </source>
</evidence>
<feature type="transmembrane region" description="Helical" evidence="5">
    <location>
        <begin position="357"/>
        <end position="377"/>
    </location>
</feature>
<name>A0ABY3PDQ5_9STAP</name>
<feature type="transmembrane region" description="Helical" evidence="5">
    <location>
        <begin position="7"/>
        <end position="25"/>
    </location>
</feature>
<gene>
    <name evidence="7" type="ORF">LN051_02015</name>
</gene>
<comment type="subcellular location">
    <subcellularLocation>
        <location evidence="1">Cell envelope</location>
    </subcellularLocation>
</comment>
<accession>A0ABY3PDQ5</accession>
<protein>
    <submittedName>
        <fullName evidence="7">Copper resistance protein CopC</fullName>
    </submittedName>
</protein>
<dbReference type="Gene3D" id="2.60.40.1220">
    <property type="match status" value="1"/>
</dbReference>
<feature type="transmembrane region" description="Helical" evidence="5">
    <location>
        <begin position="389"/>
        <end position="411"/>
    </location>
</feature>
<evidence type="ECO:0000256" key="4">
    <source>
        <dbReference type="ARBA" id="ARBA00023008"/>
    </source>
</evidence>
<evidence type="ECO:0000256" key="5">
    <source>
        <dbReference type="SAM" id="Phobius"/>
    </source>
</evidence>
<dbReference type="EMBL" id="CP086654">
    <property type="protein sequence ID" value="UEX90466.1"/>
    <property type="molecule type" value="Genomic_DNA"/>
</dbReference>
<evidence type="ECO:0000259" key="6">
    <source>
        <dbReference type="Pfam" id="PF04234"/>
    </source>
</evidence>
<keyword evidence="2" id="KW-0479">Metal-binding</keyword>
<dbReference type="SUPFAM" id="SSF81296">
    <property type="entry name" value="E set domains"/>
    <property type="match status" value="1"/>
</dbReference>
<evidence type="ECO:0000256" key="3">
    <source>
        <dbReference type="ARBA" id="ARBA00022729"/>
    </source>
</evidence>
<feature type="domain" description="CopC" evidence="6">
    <location>
        <begin position="31"/>
        <end position="125"/>
    </location>
</feature>
<reference evidence="7 8" key="1">
    <citation type="journal article" date="2022" name="Pathogens">
        <title>Staphylococcus ratti sp. nov. Isolated from a Lab Rat.</title>
        <authorList>
            <person name="Kovarovic V."/>
            <person name="Sedlacek I."/>
            <person name="Petras P."/>
            <person name="Kralova S."/>
            <person name="Maslanova I."/>
            <person name="Svec P."/>
            <person name="Neumann-Schaal M."/>
            <person name="Botka T."/>
            <person name="Gelbicova T."/>
            <person name="Stankova E."/>
            <person name="Doskar J."/>
            <person name="Pantucek R."/>
        </authorList>
    </citation>
    <scope>NUCLEOTIDE SEQUENCE [LARGE SCALE GENOMIC DNA]</scope>
    <source>
        <strain evidence="7 8">CCM 9025</strain>
    </source>
</reference>
<dbReference type="InterPro" id="IPR032694">
    <property type="entry name" value="CopC/D"/>
</dbReference>
<keyword evidence="3" id="KW-0732">Signal</keyword>
<keyword evidence="4" id="KW-0186">Copper</keyword>
<dbReference type="PANTHER" id="PTHR34820">
    <property type="entry name" value="INNER MEMBRANE PROTEIN YEBZ"/>
    <property type="match status" value="1"/>
</dbReference>
<organism evidence="7 8">
    <name type="scientific">Staphylococcus ratti</name>
    <dbReference type="NCBI Taxonomy" id="2892440"/>
    <lineage>
        <taxon>Bacteria</taxon>
        <taxon>Bacillati</taxon>
        <taxon>Bacillota</taxon>
        <taxon>Bacilli</taxon>
        <taxon>Bacillales</taxon>
        <taxon>Staphylococcaceae</taxon>
        <taxon>Staphylococcus</taxon>
    </lineage>
</organism>
<feature type="transmembrane region" description="Helical" evidence="5">
    <location>
        <begin position="188"/>
        <end position="206"/>
    </location>
</feature>
<dbReference type="PANTHER" id="PTHR34820:SF4">
    <property type="entry name" value="INNER MEMBRANE PROTEIN YEBZ"/>
    <property type="match status" value="1"/>
</dbReference>
<keyword evidence="5" id="KW-0812">Transmembrane</keyword>
<dbReference type="InterPro" id="IPR007348">
    <property type="entry name" value="CopC_dom"/>
</dbReference>
<proteinExistence type="predicted"/>
<evidence type="ECO:0000256" key="2">
    <source>
        <dbReference type="ARBA" id="ARBA00022723"/>
    </source>
</evidence>
<feature type="transmembrane region" description="Helical" evidence="5">
    <location>
        <begin position="145"/>
        <end position="167"/>
    </location>
</feature>
<keyword evidence="5" id="KW-1133">Transmembrane helix</keyword>
<dbReference type="RefSeq" id="WP_229292962.1">
    <property type="nucleotide sequence ID" value="NZ_CP086654.1"/>
</dbReference>
<feature type="transmembrane region" description="Helical" evidence="5">
    <location>
        <begin position="226"/>
        <end position="244"/>
    </location>
</feature>
<dbReference type="InterPro" id="IPR014756">
    <property type="entry name" value="Ig_E-set"/>
</dbReference>
<keyword evidence="5" id="KW-0472">Membrane</keyword>
<dbReference type="Proteomes" id="UP001197626">
    <property type="component" value="Chromosome"/>
</dbReference>
<feature type="transmembrane region" description="Helical" evidence="5">
    <location>
        <begin position="317"/>
        <end position="337"/>
    </location>
</feature>
<sequence length="414" mass="46878">MTLVRTISCWSIVMFLFIYILGGQFNVVSAHATLEKAQPANSEVISESPNHIHLEMSEPVNAAYSKITLYNDQGKVISDIKPNTSGFSKTLTYDVDDLTEGTYLVQWETIAQDGHDMQGKYLFSVGKQTATSIDTTQPLLSDVSFWWGAMRFLLQSLLLTLVGLYLVNRIMEREDLPIHPILPKYHSVTTILLMVTLGTGILYLMTLPQPVIHQILSLDFTVWLQFPFVFSIVALLLLVTLFALRNMESIWYDSMPFLIMIAMAISGHVWSQTVPIYSIVIRMIHLIGISLWLGSLLYLVLYVLARHRHSYVPILRALLFKLNVTAVLMIIISGILMTIDQTTFSKLLEHLTLYSTLWYTKVIVTTIMMGLGSYQTFKVMKSKKKIHQPILFLELALGVILILAGVIMSQIEIL</sequence>
<keyword evidence="8" id="KW-1185">Reference proteome</keyword>
<feature type="transmembrane region" description="Helical" evidence="5">
    <location>
        <begin position="251"/>
        <end position="270"/>
    </location>
</feature>
<feature type="transmembrane region" description="Helical" evidence="5">
    <location>
        <begin position="276"/>
        <end position="305"/>
    </location>
</feature>
<dbReference type="InterPro" id="IPR014755">
    <property type="entry name" value="Cu-Rt/internalin_Ig-like"/>
</dbReference>
<evidence type="ECO:0000313" key="8">
    <source>
        <dbReference type="Proteomes" id="UP001197626"/>
    </source>
</evidence>
<dbReference type="Pfam" id="PF04234">
    <property type="entry name" value="CopC"/>
    <property type="match status" value="1"/>
</dbReference>